<gene>
    <name evidence="2" type="ORF">MIMGU_mgv1a013717mg</name>
</gene>
<protein>
    <submittedName>
        <fullName evidence="2">Uncharacterized protein</fullName>
    </submittedName>
</protein>
<feature type="region of interest" description="Disordered" evidence="1">
    <location>
        <begin position="1"/>
        <end position="81"/>
    </location>
</feature>
<dbReference type="Proteomes" id="UP000030748">
    <property type="component" value="Unassembled WGS sequence"/>
</dbReference>
<proteinExistence type="predicted"/>
<evidence type="ECO:0000256" key="1">
    <source>
        <dbReference type="SAM" id="MobiDB-lite"/>
    </source>
</evidence>
<feature type="compositionally biased region" description="Low complexity" evidence="1">
    <location>
        <begin position="62"/>
        <end position="81"/>
    </location>
</feature>
<feature type="compositionally biased region" description="Basic residues" evidence="1">
    <location>
        <begin position="1"/>
        <end position="16"/>
    </location>
</feature>
<dbReference type="AlphaFoldDB" id="A0A022QHI6"/>
<dbReference type="PANTHER" id="PTHR37187">
    <property type="entry name" value="EXPRESSED PROTEIN"/>
    <property type="match status" value="1"/>
</dbReference>
<sequence>MPSGPKKRKAAKKKKGNQPNNQSNPSSSVSTRSHEKKNVNHQGKEDLERQIKTGHDEAMVKSSDGGSSGSSSNSNSNSDSDIAAVINPAKIANSSAESSAAKAIDHVPVREANEDKVVLSTTLANAALEKKEPLVKSVDNTAAILDPKKCVTQENGDRLTLLPNAPRANDDNEAENEKGVTEPLLVPSPLPVQKTSWKSCCGLFEVFSGSGS</sequence>
<name>A0A022QHI6_ERYGU</name>
<dbReference type="PANTHER" id="PTHR37187:SF7">
    <property type="entry name" value="EXPRESSED PROTEIN"/>
    <property type="match status" value="1"/>
</dbReference>
<dbReference type="OrthoDB" id="914290at2759"/>
<evidence type="ECO:0000313" key="3">
    <source>
        <dbReference type="Proteomes" id="UP000030748"/>
    </source>
</evidence>
<accession>A0A022QHI6</accession>
<dbReference type="KEGG" id="egt:105969133"/>
<reference evidence="2 3" key="1">
    <citation type="journal article" date="2013" name="Proc. Natl. Acad. Sci. U.S.A.">
        <title>Fine-scale variation in meiotic recombination in Mimulus inferred from population shotgun sequencing.</title>
        <authorList>
            <person name="Hellsten U."/>
            <person name="Wright K.M."/>
            <person name="Jenkins J."/>
            <person name="Shu S."/>
            <person name="Yuan Y."/>
            <person name="Wessler S.R."/>
            <person name="Schmutz J."/>
            <person name="Willis J.H."/>
            <person name="Rokhsar D.S."/>
        </authorList>
    </citation>
    <scope>NUCLEOTIDE SEQUENCE [LARGE SCALE GENOMIC DNA]</scope>
    <source>
        <strain evidence="3">cv. DUN x IM62</strain>
    </source>
</reference>
<dbReference type="OMA" id="TRECYEH"/>
<evidence type="ECO:0000313" key="2">
    <source>
        <dbReference type="EMBL" id="EYU28162.1"/>
    </source>
</evidence>
<dbReference type="EMBL" id="KI631456">
    <property type="protein sequence ID" value="EYU28162.1"/>
    <property type="molecule type" value="Genomic_DNA"/>
</dbReference>
<organism evidence="2 3">
    <name type="scientific">Erythranthe guttata</name>
    <name type="common">Yellow monkey flower</name>
    <name type="synonym">Mimulus guttatus</name>
    <dbReference type="NCBI Taxonomy" id="4155"/>
    <lineage>
        <taxon>Eukaryota</taxon>
        <taxon>Viridiplantae</taxon>
        <taxon>Streptophyta</taxon>
        <taxon>Embryophyta</taxon>
        <taxon>Tracheophyta</taxon>
        <taxon>Spermatophyta</taxon>
        <taxon>Magnoliopsida</taxon>
        <taxon>eudicotyledons</taxon>
        <taxon>Gunneridae</taxon>
        <taxon>Pentapetalae</taxon>
        <taxon>asterids</taxon>
        <taxon>lamiids</taxon>
        <taxon>Lamiales</taxon>
        <taxon>Phrymaceae</taxon>
        <taxon>Erythranthe</taxon>
    </lineage>
</organism>
<feature type="compositionally biased region" description="Basic and acidic residues" evidence="1">
    <location>
        <begin position="32"/>
        <end position="59"/>
    </location>
</feature>
<feature type="compositionally biased region" description="Low complexity" evidence="1">
    <location>
        <begin position="17"/>
        <end position="31"/>
    </location>
</feature>
<keyword evidence="3" id="KW-1185">Reference proteome</keyword>
<feature type="region of interest" description="Disordered" evidence="1">
    <location>
        <begin position="156"/>
        <end position="188"/>
    </location>
</feature>